<protein>
    <recommendedName>
        <fullName evidence="2">RRM domain-containing protein</fullName>
    </recommendedName>
</protein>
<dbReference type="AlphaFoldDB" id="A0AA88QWL2"/>
<evidence type="ECO:0000313" key="3">
    <source>
        <dbReference type="EMBL" id="KAK2968951.1"/>
    </source>
</evidence>
<evidence type="ECO:0000313" key="4">
    <source>
        <dbReference type="Proteomes" id="UP001187471"/>
    </source>
</evidence>
<organism evidence="3 4">
    <name type="scientific">Escallonia rubra</name>
    <dbReference type="NCBI Taxonomy" id="112253"/>
    <lineage>
        <taxon>Eukaryota</taxon>
        <taxon>Viridiplantae</taxon>
        <taxon>Streptophyta</taxon>
        <taxon>Embryophyta</taxon>
        <taxon>Tracheophyta</taxon>
        <taxon>Spermatophyta</taxon>
        <taxon>Magnoliopsida</taxon>
        <taxon>eudicotyledons</taxon>
        <taxon>Gunneridae</taxon>
        <taxon>Pentapetalae</taxon>
        <taxon>asterids</taxon>
        <taxon>campanulids</taxon>
        <taxon>Escalloniales</taxon>
        <taxon>Escalloniaceae</taxon>
        <taxon>Escallonia</taxon>
    </lineage>
</organism>
<comment type="caution">
    <text evidence="3">The sequence shown here is derived from an EMBL/GenBank/DDBJ whole genome shotgun (WGS) entry which is preliminary data.</text>
</comment>
<feature type="domain" description="RRM" evidence="2">
    <location>
        <begin position="169"/>
        <end position="214"/>
    </location>
</feature>
<sequence>MTSQADGSPISSASCKSRTSSGFAIQQNVLFRRICLGILIGYSNYVSEEGCELLLHYAATGTILDSPNTQNPGLKHRNRNSNWQEDSITSNKNYSRKEAMVGACLVFDFVDVTESMSSTLFESEECAVDFICRGFKDLDDAIDALKSVEHDVLAVGKNADGPRRQGHDRIKSLRLPMRFGNHRGFGFVEYVTKQEAQNALEALSSTHFYGRHLHYPLMLVHNGSEAEYGNSSKREDKRTKLRTSSIFTEKERGQEATAHSLSTKQRAQYKILRNNFEYKTGQFAV</sequence>
<dbReference type="InterPro" id="IPR000504">
    <property type="entry name" value="RRM_dom"/>
</dbReference>
<dbReference type="Pfam" id="PF00076">
    <property type="entry name" value="RRM_1"/>
    <property type="match status" value="1"/>
</dbReference>
<feature type="region of interest" description="Disordered" evidence="1">
    <location>
        <begin position="67"/>
        <end position="87"/>
    </location>
</feature>
<name>A0AA88QWL2_9ASTE</name>
<evidence type="ECO:0000259" key="2">
    <source>
        <dbReference type="Pfam" id="PF00076"/>
    </source>
</evidence>
<proteinExistence type="predicted"/>
<dbReference type="InterPro" id="IPR035979">
    <property type="entry name" value="RBD_domain_sf"/>
</dbReference>
<dbReference type="SUPFAM" id="SSF54928">
    <property type="entry name" value="RNA-binding domain, RBD"/>
    <property type="match status" value="1"/>
</dbReference>
<gene>
    <name evidence="3" type="ORF">RJ640_029758</name>
</gene>
<dbReference type="InterPro" id="IPR012677">
    <property type="entry name" value="Nucleotide-bd_a/b_plait_sf"/>
</dbReference>
<dbReference type="PANTHER" id="PTHR48221:SF2">
    <property type="entry name" value="ACYL-COA SYNTHETASE FAMILY PROTEIN"/>
    <property type="match status" value="1"/>
</dbReference>
<dbReference type="Gene3D" id="3.30.70.330">
    <property type="match status" value="1"/>
</dbReference>
<dbReference type="Proteomes" id="UP001187471">
    <property type="component" value="Unassembled WGS sequence"/>
</dbReference>
<dbReference type="GO" id="GO:0003723">
    <property type="term" value="F:RNA binding"/>
    <property type="evidence" value="ECO:0007669"/>
    <property type="project" value="InterPro"/>
</dbReference>
<evidence type="ECO:0000256" key="1">
    <source>
        <dbReference type="SAM" id="MobiDB-lite"/>
    </source>
</evidence>
<reference evidence="3" key="1">
    <citation type="submission" date="2022-12" db="EMBL/GenBank/DDBJ databases">
        <title>Draft genome assemblies for two species of Escallonia (Escalloniales).</title>
        <authorList>
            <person name="Chanderbali A."/>
            <person name="Dervinis C."/>
            <person name="Anghel I."/>
            <person name="Soltis D."/>
            <person name="Soltis P."/>
            <person name="Zapata F."/>
        </authorList>
    </citation>
    <scope>NUCLEOTIDE SEQUENCE</scope>
    <source>
        <strain evidence="3">UCBG92.1500</strain>
        <tissue evidence="3">Leaf</tissue>
    </source>
</reference>
<keyword evidence="4" id="KW-1185">Reference proteome</keyword>
<dbReference type="EMBL" id="JAVXUO010002868">
    <property type="protein sequence ID" value="KAK2968951.1"/>
    <property type="molecule type" value="Genomic_DNA"/>
</dbReference>
<accession>A0AA88QWL2</accession>
<dbReference type="PANTHER" id="PTHR48221">
    <property type="entry name" value="ACYL-COA SYNTHETASE FAMILY PROTEIN"/>
    <property type="match status" value="1"/>
</dbReference>